<dbReference type="InterPro" id="IPR025110">
    <property type="entry name" value="AMP-bd_C"/>
</dbReference>
<feature type="domain" description="Carrier" evidence="6">
    <location>
        <begin position="2043"/>
        <end position="2118"/>
    </location>
</feature>
<reference evidence="7 8" key="1">
    <citation type="submission" date="2018-06" db="EMBL/GenBank/DDBJ databases">
        <title>Genomic Encyclopedia of Archaeal and Bacterial Type Strains, Phase II (KMG-II): from individual species to whole genera.</title>
        <authorList>
            <person name="Goeker M."/>
        </authorList>
    </citation>
    <scope>NUCLEOTIDE SEQUENCE [LARGE SCALE GENOMIC DNA]</scope>
    <source>
        <strain evidence="7 8">ATCC BAA-1881</strain>
    </source>
</reference>
<dbReference type="Gene3D" id="2.30.38.10">
    <property type="entry name" value="Luciferase, Domain 3"/>
    <property type="match status" value="2"/>
</dbReference>
<evidence type="ECO:0000256" key="1">
    <source>
        <dbReference type="ARBA" id="ARBA00001957"/>
    </source>
</evidence>
<dbReference type="GO" id="GO:0044550">
    <property type="term" value="P:secondary metabolite biosynthetic process"/>
    <property type="evidence" value="ECO:0007669"/>
    <property type="project" value="UniProtKB-ARBA"/>
</dbReference>
<keyword evidence="4" id="KW-0597">Phosphoprotein</keyword>
<dbReference type="Pfam" id="PF00550">
    <property type="entry name" value="PP-binding"/>
    <property type="match status" value="2"/>
</dbReference>
<comment type="caution">
    <text evidence="7">The sequence shown here is derived from an EMBL/GenBank/DDBJ whole genome shotgun (WGS) entry which is preliminary data.</text>
</comment>
<dbReference type="Gene3D" id="3.40.50.980">
    <property type="match status" value="4"/>
</dbReference>
<dbReference type="InterPro" id="IPR036736">
    <property type="entry name" value="ACP-like_sf"/>
</dbReference>
<dbReference type="InterPro" id="IPR020806">
    <property type="entry name" value="PKS_PP-bd"/>
</dbReference>
<dbReference type="InterPro" id="IPR023213">
    <property type="entry name" value="CAT-like_dom_sf"/>
</dbReference>
<accession>A0A326U641</accession>
<dbReference type="PROSITE" id="PS50075">
    <property type="entry name" value="CARRIER"/>
    <property type="match status" value="2"/>
</dbReference>
<dbReference type="SUPFAM" id="SSF56801">
    <property type="entry name" value="Acetyl-CoA synthetase-like"/>
    <property type="match status" value="2"/>
</dbReference>
<dbReference type="NCBIfam" id="TIGR01733">
    <property type="entry name" value="AA-adenyl-dom"/>
    <property type="match status" value="2"/>
</dbReference>
<dbReference type="GO" id="GO:0008610">
    <property type="term" value="P:lipid biosynthetic process"/>
    <property type="evidence" value="ECO:0007669"/>
    <property type="project" value="UniProtKB-ARBA"/>
</dbReference>
<dbReference type="InterPro" id="IPR001031">
    <property type="entry name" value="Thioesterase"/>
</dbReference>
<evidence type="ECO:0000256" key="4">
    <source>
        <dbReference type="ARBA" id="ARBA00022553"/>
    </source>
</evidence>
<dbReference type="Pfam" id="PF00975">
    <property type="entry name" value="Thioesterase"/>
    <property type="match status" value="1"/>
</dbReference>
<dbReference type="FunFam" id="3.40.50.980:FF:000002">
    <property type="entry name" value="Enterobactin synthetase component F"/>
    <property type="match status" value="2"/>
</dbReference>
<dbReference type="SMART" id="SM00824">
    <property type="entry name" value="PKS_TE"/>
    <property type="match status" value="1"/>
</dbReference>
<keyword evidence="8" id="KW-1185">Reference proteome</keyword>
<evidence type="ECO:0000256" key="2">
    <source>
        <dbReference type="ARBA" id="ARBA00006432"/>
    </source>
</evidence>
<name>A0A326U641_THEHA</name>
<dbReference type="InterPro" id="IPR029058">
    <property type="entry name" value="AB_hydrolase_fold"/>
</dbReference>
<dbReference type="OrthoDB" id="9757538at2"/>
<keyword evidence="3" id="KW-0596">Phosphopantetheine</keyword>
<dbReference type="RefSeq" id="WP_111323564.1">
    <property type="nucleotide sequence ID" value="NZ_BIFX01000001.1"/>
</dbReference>
<dbReference type="SMART" id="SM00823">
    <property type="entry name" value="PKS_PP"/>
    <property type="match status" value="2"/>
</dbReference>
<dbReference type="Gene3D" id="3.30.300.30">
    <property type="match status" value="2"/>
</dbReference>
<dbReference type="FunFam" id="3.40.50.12780:FF:000012">
    <property type="entry name" value="Non-ribosomal peptide synthetase"/>
    <property type="match status" value="2"/>
</dbReference>
<dbReference type="PANTHER" id="PTHR45527">
    <property type="entry name" value="NONRIBOSOMAL PEPTIDE SYNTHETASE"/>
    <property type="match status" value="1"/>
</dbReference>
<keyword evidence="5" id="KW-0436">Ligase</keyword>
<sequence>MAITQIEDIYELTPLQQGMLYHTLSAPASGVYVGQVCYQLDGALHLPSMQQAWQMVLNATPALRGGIEWEEVDTPIQLIYHDVALPWQELDWQHLTPEQQQQALTEWLRKDRERGFDLTMPPLLRLTAIRRAAHSHYLLLTSHHLLLDGWSIALVLSDVLQAYKALRLGEHPQLPERPPFRDYVLWLQRQNQEEARRFWSEALRGITSPTSIGIGTTSASTTVESQPGECDLLLSKELTRAVQELARDARVTVNTVLQGMWALLLSRYSGEQDVVFGVTVAGRPPQLPRVEEAIGLFINTLPLRVHLPGQTSVTHWLGMLQEQNIKLRNYEHTPLVDVQKWSQVPQGQPLFESIFVFENYPVPEGLVAGPESVHVADTIAYERVNYPLMLVILPGPQIHLRLRYDPTCFEQMVIERLLGHCQHLLQGMSASPQSSLNSLSVVTPAEYQQIVVDWNNNPREYPERCVYEMFTEQAKRTPDATALVYEGQHLSYAELERRTDQLAAYLQERHIGPEVLVGIYMERSLELLIAILGVLKAGGAYVPLTPGYPAERLAFIIEDARIPLLLTMSYLQAQLPSFEGETVCLDALPETTMCSPQKLATPEHLAYVMYTSGSTGKPKGVLIHHRALINLLSWMQEHYPLAPTDRMLQKTPIGFDISVRELLWPLVTGACLVLARPGGHQDPGYLLDIIEQEQITITHFVPSMLQIFLETPNIAARSQHLRRIISGGEALPPATLARCAQRLAPQTHILNLYGPTEATIEVTWWHCPHSTRVLDCVPIGRPMANTRIYVLDAALQPVPVGVVGELFIGGVQLARGYFNRPDLTADRFLPDPFSSQPGARMYRAGDLARFHADGTIEYLGRTDFQVKIRGFRIELGEIETQLAQHPAVQECVVATRRYGDDTRLIAYLIPAKSAPRGETLQRLLRNYLQQFLPDYMIPTAFVTLEEIPLTPNGKTDRKALPEPESVQTMRKAYIAPRTPTEEVLASIWARILQIERVSITDSFLELGGHSLLAIQLASAVRSTFQVSLPLQEIFTTPTLRDLAATIEHARRSDEDTQFLPLHHQEDTTEYPLSLGQQRLWIQEQVIPESGKAYIVRAAIHLQGNIDLSALLSSFKRLFARHSILRTSFHQSGQQPIQRVTPSCPLPFSLLDLQTVPQARRASVLQELLDDAASQTFSLDQSPLMRIFLFREAREQHTLLLTLHHIIADGWSLEVIMRELAEGYEAALNGQQDEASSLPVQYGDYARWQREWLEGNRQKTQLAYWKEQLTGAPLALELPVDYSRTPVQKYKGAAHHFELPPAIVEPLRSLSRREGCTLFMTLLAAFNCLLSRYSRQDDIVIGSPIANRPRPELADLIGFFVNTLPLRTDLSGDPTFLELLERVRETCLAAYTHQDVSFEQILDALDWPRNPLYTPLFQVLFVLQHAPLTNVALSDVVCEAVPLGSKAAQFDLSLFCEETDNGMHITFEYDTDLFKPATIERMSRHFVTLLQALPEKAEARLSELPLLSEEERQRALYEWNNTSTFYPGDVLHKCLHELFIAQANRTPDAIALVYEQEQMSYAELDRRSDHLASHLQAYGIKPETFVGVYMERSPELLIALLGIFKAGGVYVPLIPDYPAERIAYMLEDTQMPLLLTQSHLKATLPPFHGVVLCLDTMHQEPAIKEIRKWVTAEHLAYAIYTSGSTGRPKGVLNYHRGLVNRLSWIQQTLPLRQTDRVLQKTPISFDVSLWELLWPLVTGATLILARPGGHQDPEYLLDLIEQERITLTHFVPSMLQAFLEMPDLAARTPHLRQIISSGEALTPALLARCAQRLAPQTELHNLYGPTEAAIEVSWWHCTREEPVSDIVPIGRPIANTQLYLLDSAFQPVPIGVAGELYIAGIQVARGYLNRPELTAESFLPDPFSPIPGARMYRTGDLARYRADGVIEYLGRADFQVKIRGFRIEPGEIEVQMMQHPAVKDAVVLVRDHQGSEKQLLMYVVPEAGQTLTPRELRDYLLRRLPAYMVPSAFIQLEAIPLSTNGKVDRQALLARSENLLEEPTTLVMPRDALELRLVQIWEAVFNRQPIGITENFFELGGHSLLVLDMLNRFQKAFGYRISPAVVVEAGTVERLAHYLRQKEREAKAEWSPLVKMQPNGRKTPFFCVHTGTGTVLSYIPLARHFDPDRPLYALQARGIDGEMEPLTRVEEMASYYIEAVRTVQPEGPYYIGGHSLGGIIALEMAQQLQKQGQKVAFLGIMDTTPPVNKVAEETVRDDTTELLDLMRLITRFFHIPLTVTYDELQRMGYEEKMQLAQKLLSQYLVSSDNGLQLLNNLLRVQKAHGKCMHYYYPKPYNGKITLFRASSLHPDDIEQDDEIFRDPAYGWTPFTPEAVAMYTIPGDHISMATEPHVQVLAERLNHALDIAEQQWKREQGGSLL</sequence>
<dbReference type="Gene3D" id="3.30.559.10">
    <property type="entry name" value="Chloramphenicol acetyltransferase-like domain"/>
    <property type="match status" value="2"/>
</dbReference>
<dbReference type="Pfam" id="PF00501">
    <property type="entry name" value="AMP-binding"/>
    <property type="match status" value="2"/>
</dbReference>
<dbReference type="InterPro" id="IPR045851">
    <property type="entry name" value="AMP-bd_C_sf"/>
</dbReference>
<dbReference type="FunFam" id="3.30.300.30:FF:000010">
    <property type="entry name" value="Enterobactin synthetase component F"/>
    <property type="match status" value="2"/>
</dbReference>
<gene>
    <name evidence="7" type="ORF">EI42_03178</name>
</gene>
<dbReference type="InterPro" id="IPR009081">
    <property type="entry name" value="PP-bd_ACP"/>
</dbReference>
<proteinExistence type="inferred from homology"/>
<dbReference type="InterPro" id="IPR020802">
    <property type="entry name" value="TesA-like"/>
</dbReference>
<dbReference type="GO" id="GO:0031177">
    <property type="term" value="F:phosphopantetheine binding"/>
    <property type="evidence" value="ECO:0007669"/>
    <property type="project" value="InterPro"/>
</dbReference>
<evidence type="ECO:0000256" key="5">
    <source>
        <dbReference type="ARBA" id="ARBA00022598"/>
    </source>
</evidence>
<dbReference type="NCBIfam" id="NF003417">
    <property type="entry name" value="PRK04813.1"/>
    <property type="match status" value="2"/>
</dbReference>
<comment type="similarity">
    <text evidence="2">Belongs to the ATP-dependent AMP-binding enzyme family.</text>
</comment>
<comment type="cofactor">
    <cofactor evidence="1">
        <name>pantetheine 4'-phosphate</name>
        <dbReference type="ChEBI" id="CHEBI:47942"/>
    </cofactor>
</comment>
<evidence type="ECO:0000313" key="7">
    <source>
        <dbReference type="EMBL" id="PZW28424.1"/>
    </source>
</evidence>
<dbReference type="SUPFAM" id="SSF53474">
    <property type="entry name" value="alpha/beta-Hydrolases"/>
    <property type="match status" value="1"/>
</dbReference>
<dbReference type="PANTHER" id="PTHR45527:SF1">
    <property type="entry name" value="FATTY ACID SYNTHASE"/>
    <property type="match status" value="1"/>
</dbReference>
<dbReference type="InterPro" id="IPR006162">
    <property type="entry name" value="Ppantetheine_attach_site"/>
</dbReference>
<dbReference type="FunFam" id="3.40.50.980:FF:000001">
    <property type="entry name" value="Non-ribosomal peptide synthetase"/>
    <property type="match status" value="1"/>
</dbReference>
<dbReference type="CDD" id="cd17646">
    <property type="entry name" value="A_NRPS_AB3403-like"/>
    <property type="match status" value="2"/>
</dbReference>
<dbReference type="InterPro" id="IPR020845">
    <property type="entry name" value="AMP-binding_CS"/>
</dbReference>
<feature type="domain" description="Carrier" evidence="6">
    <location>
        <begin position="975"/>
        <end position="1050"/>
    </location>
</feature>
<dbReference type="Pfam" id="PF13193">
    <property type="entry name" value="AMP-binding_C"/>
    <property type="match status" value="2"/>
</dbReference>
<dbReference type="InterPro" id="IPR001242">
    <property type="entry name" value="Condensation_dom"/>
</dbReference>
<dbReference type="PROSITE" id="PS00455">
    <property type="entry name" value="AMP_BINDING"/>
    <property type="match status" value="1"/>
</dbReference>
<dbReference type="SUPFAM" id="SSF47336">
    <property type="entry name" value="ACP-like"/>
    <property type="match status" value="2"/>
</dbReference>
<dbReference type="Gene3D" id="1.10.1200.10">
    <property type="entry name" value="ACP-like"/>
    <property type="match status" value="1"/>
</dbReference>
<dbReference type="CDD" id="cd19531">
    <property type="entry name" value="LCL_NRPS-like"/>
    <property type="match status" value="1"/>
</dbReference>
<dbReference type="InterPro" id="IPR000873">
    <property type="entry name" value="AMP-dep_synth/lig_dom"/>
</dbReference>
<dbReference type="FunFam" id="3.30.559.30:FF:000001">
    <property type="entry name" value="Non-ribosomal peptide synthetase"/>
    <property type="match status" value="1"/>
</dbReference>
<dbReference type="Gene3D" id="3.30.559.30">
    <property type="entry name" value="Nonribosomal peptide synthetase, condensation domain"/>
    <property type="match status" value="2"/>
</dbReference>
<evidence type="ECO:0000256" key="3">
    <source>
        <dbReference type="ARBA" id="ARBA00022450"/>
    </source>
</evidence>
<dbReference type="Proteomes" id="UP000248806">
    <property type="component" value="Unassembled WGS sequence"/>
</dbReference>
<dbReference type="GO" id="GO:0005829">
    <property type="term" value="C:cytosol"/>
    <property type="evidence" value="ECO:0007669"/>
    <property type="project" value="TreeGrafter"/>
</dbReference>
<dbReference type="GO" id="GO:0016874">
    <property type="term" value="F:ligase activity"/>
    <property type="evidence" value="ECO:0007669"/>
    <property type="project" value="UniProtKB-KW"/>
</dbReference>
<dbReference type="EMBL" id="QKUF01000010">
    <property type="protein sequence ID" value="PZW28424.1"/>
    <property type="molecule type" value="Genomic_DNA"/>
</dbReference>
<evidence type="ECO:0000313" key="8">
    <source>
        <dbReference type="Proteomes" id="UP000248806"/>
    </source>
</evidence>
<dbReference type="GO" id="GO:0043041">
    <property type="term" value="P:amino acid activation for nonribosomal peptide biosynthetic process"/>
    <property type="evidence" value="ECO:0007669"/>
    <property type="project" value="TreeGrafter"/>
</dbReference>
<dbReference type="Gene3D" id="3.40.50.1820">
    <property type="entry name" value="alpha/beta hydrolase"/>
    <property type="match status" value="2"/>
</dbReference>
<dbReference type="FunFam" id="1.10.1200.10:FF:000005">
    <property type="entry name" value="Nonribosomal peptide synthetase 1"/>
    <property type="match status" value="1"/>
</dbReference>
<protein>
    <submittedName>
        <fullName evidence="7">Amino acid adenylation domain-containing protein</fullName>
    </submittedName>
</protein>
<evidence type="ECO:0000259" key="6">
    <source>
        <dbReference type="PROSITE" id="PS50075"/>
    </source>
</evidence>
<dbReference type="SUPFAM" id="SSF52777">
    <property type="entry name" value="CoA-dependent acyltransferases"/>
    <property type="match status" value="4"/>
</dbReference>
<dbReference type="CDD" id="cd19543">
    <property type="entry name" value="DCL_NRPS"/>
    <property type="match status" value="1"/>
</dbReference>
<organism evidence="7 8">
    <name type="scientific">Thermosporothrix hazakensis</name>
    <dbReference type="NCBI Taxonomy" id="644383"/>
    <lineage>
        <taxon>Bacteria</taxon>
        <taxon>Bacillati</taxon>
        <taxon>Chloroflexota</taxon>
        <taxon>Ktedonobacteria</taxon>
        <taxon>Ktedonobacterales</taxon>
        <taxon>Thermosporotrichaceae</taxon>
        <taxon>Thermosporothrix</taxon>
    </lineage>
</organism>
<dbReference type="FunFam" id="2.30.38.10:FF:000001">
    <property type="entry name" value="Non-ribosomal peptide synthetase PvdI"/>
    <property type="match status" value="2"/>
</dbReference>
<dbReference type="InterPro" id="IPR010071">
    <property type="entry name" value="AA_adenyl_dom"/>
</dbReference>
<dbReference type="PROSITE" id="PS00012">
    <property type="entry name" value="PHOSPHOPANTETHEINE"/>
    <property type="match status" value="2"/>
</dbReference>
<dbReference type="Pfam" id="PF00668">
    <property type="entry name" value="Condensation"/>
    <property type="match status" value="2"/>
</dbReference>